<dbReference type="InParanoid" id="I7MEX7"/>
<proteinExistence type="evidence at protein level"/>
<protein>
    <submittedName>
        <fullName evidence="1">Uncharacterized protein</fullName>
    </submittedName>
</protein>
<evidence type="ECO:0007829" key="4">
    <source>
        <dbReference type="PDB" id="8BQS"/>
    </source>
</evidence>
<dbReference type="PDB" id="8B6G">
    <property type="method" value="EM"/>
    <property type="resolution" value="3.00 A"/>
    <property type="chains" value="CG=1-198"/>
</dbReference>
<dbReference type="EMDB" id="EMD-34373"/>
<evidence type="ECO:0007829" key="5">
    <source>
        <dbReference type="PDB" id="8GYM"/>
    </source>
</evidence>
<dbReference type="KEGG" id="tet:TTHERM_00283850"/>
<dbReference type="SMR" id="I7MEX7"/>
<dbReference type="HOGENOM" id="CLU_1605891_0_0_1"/>
<dbReference type="EMDB" id="EMD-16184"/>
<keyword evidence="2" id="KW-1185">Reference proteome</keyword>
<dbReference type="EMDB" id="EMD-15866"/>
<sequence>MSLVSLFKNTFLKSRVIGLSFQAQRVMAQMAKTDFENPDEHFLLNDAMKYNELVFYGRLAENWSINPELFGKAELAKYNEAKQTLIDFNQYHALVQNLHEFYWELKTIYLELSRGVATSNFHNKREVTHSIIESDIKNSIHKYIQLIDDLKDYPEWQHKVREEIGYYAHMIYTSVNHDGNFPEIFKEFNKVDSLYYFK</sequence>
<dbReference type="OrthoDB" id="283074at2759"/>
<name>I7MEX7_TETTS</name>
<reference evidence="2" key="1">
    <citation type="journal article" date="2006" name="PLoS Biol.">
        <title>Macronuclear genome sequence of the ciliate Tetrahymena thermophila, a model eukaryote.</title>
        <authorList>
            <person name="Eisen J.A."/>
            <person name="Coyne R.S."/>
            <person name="Wu M."/>
            <person name="Wu D."/>
            <person name="Thiagarajan M."/>
            <person name="Wortman J.R."/>
            <person name="Badger J.H."/>
            <person name="Ren Q."/>
            <person name="Amedeo P."/>
            <person name="Jones K.M."/>
            <person name="Tallon L.J."/>
            <person name="Delcher A.L."/>
            <person name="Salzberg S.L."/>
            <person name="Silva J.C."/>
            <person name="Haas B.J."/>
            <person name="Majoros W.H."/>
            <person name="Farzad M."/>
            <person name="Carlton J.M."/>
            <person name="Smith R.K. Jr."/>
            <person name="Garg J."/>
            <person name="Pearlman R.E."/>
            <person name="Karrer K.M."/>
            <person name="Sun L."/>
            <person name="Manning G."/>
            <person name="Elde N.C."/>
            <person name="Turkewitz A.P."/>
            <person name="Asai D.J."/>
            <person name="Wilkes D.E."/>
            <person name="Wang Y."/>
            <person name="Cai H."/>
            <person name="Collins K."/>
            <person name="Stewart B.A."/>
            <person name="Lee S.R."/>
            <person name="Wilamowska K."/>
            <person name="Weinberg Z."/>
            <person name="Ruzzo W.L."/>
            <person name="Wloga D."/>
            <person name="Gaertig J."/>
            <person name="Frankel J."/>
            <person name="Tsao C.-C."/>
            <person name="Gorovsky M.A."/>
            <person name="Keeling P.J."/>
            <person name="Waller R.F."/>
            <person name="Patron N.J."/>
            <person name="Cherry J.M."/>
            <person name="Stover N.A."/>
            <person name="Krieger C.J."/>
            <person name="del Toro C."/>
            <person name="Ryder H.F."/>
            <person name="Williamson S.C."/>
            <person name="Barbeau R.A."/>
            <person name="Hamilton E.P."/>
            <person name="Orias E."/>
        </authorList>
    </citation>
    <scope>NUCLEOTIDE SEQUENCE [LARGE SCALE GENOMIC DNA]</scope>
    <source>
        <strain evidence="2">SB210</strain>
    </source>
</reference>
<evidence type="ECO:0000313" key="2">
    <source>
        <dbReference type="Proteomes" id="UP000009168"/>
    </source>
</evidence>
<dbReference type="AlphaFoldDB" id="I7MEX7"/>
<dbReference type="PDB" id="8GZU">
    <property type="method" value="EM"/>
    <property type="resolution" value="4.18 A"/>
    <property type="chains" value="2G/2g=1-198"/>
</dbReference>
<dbReference type="OMA" id="FENLYQF"/>
<organism evidence="1 2">
    <name type="scientific">Tetrahymena thermophila (strain SB210)</name>
    <dbReference type="NCBI Taxonomy" id="312017"/>
    <lineage>
        <taxon>Eukaryota</taxon>
        <taxon>Sar</taxon>
        <taxon>Alveolata</taxon>
        <taxon>Ciliophora</taxon>
        <taxon>Intramacronucleata</taxon>
        <taxon>Oligohymenophorea</taxon>
        <taxon>Hymenostomatida</taxon>
        <taxon>Tetrahymenina</taxon>
        <taxon>Tetrahymenidae</taxon>
        <taxon>Tetrahymena</taxon>
    </lineage>
</organism>
<reference evidence="5 6" key="2">
    <citation type="journal article" date="2023" name="Nat. Commun.">
        <title>Structures of Tetrahymena thermophila respiratory megacomplexes on the tubular mitochondrial cristae.</title>
        <authorList>
            <person name="Han F."/>
            <person name="Hu Y."/>
            <person name="Wu M."/>
            <person name="He Z."/>
            <person name="Tian H."/>
            <person name="Zhou L."/>
        </authorList>
    </citation>
    <scope>STRUCTURE BY ELECTRON MICROSCOPY (2.96 ANGSTROMS)</scope>
</reference>
<dbReference type="EMBL" id="GG662656">
    <property type="protein sequence ID" value="EAR97996.2"/>
    <property type="molecule type" value="Genomic_DNA"/>
</dbReference>
<dbReference type="PDB" id="8BQS">
    <property type="method" value="EM"/>
    <property type="resolution" value="2.90 A"/>
    <property type="chains" value="CG=1-198"/>
</dbReference>
<reference evidence="3 4" key="3">
    <citation type="journal article" date="2023" name="Nature">
        <title>Structural basis of mitochondrial membrane bending by the I-II-III&lt;sub&gt;2&lt;/sub&gt;-IV&lt;sub&gt;2&lt;/sub&gt; supercomplex.</title>
        <authorList>
            <person name="Muhleip A."/>
            <person name="Flygaard R.K."/>
            <person name="Baradaran R."/>
            <person name="Haapanen O."/>
            <person name="Gruhl T."/>
            <person name="Tobiasson V."/>
            <person name="Marechal A."/>
            <person name="Sharma V."/>
            <person name="Amunts A."/>
        </authorList>
    </citation>
    <scope>STRUCTURE BY ELECTRON MICROSCOPY (3.00 ANGSTROMS)</scope>
</reference>
<dbReference type="RefSeq" id="XP_001018241.2">
    <property type="nucleotide sequence ID" value="XM_001018241.3"/>
</dbReference>
<dbReference type="PDB" id="8GYM">
    <property type="method" value="EM"/>
    <property type="resolution" value="2.96 A"/>
    <property type="chains" value="2G/2g=1-198"/>
</dbReference>
<dbReference type="EMDB" id="EMD-34403"/>
<keyword evidence="3 4" id="KW-0002">3D-structure</keyword>
<dbReference type="eggNOG" id="ENOG502SQNI">
    <property type="taxonomic scope" value="Eukaryota"/>
</dbReference>
<evidence type="ECO:0007829" key="6">
    <source>
        <dbReference type="PDB" id="8GZU"/>
    </source>
</evidence>
<accession>I7MEX7</accession>
<dbReference type="GeneID" id="7829789"/>
<dbReference type="Proteomes" id="UP000009168">
    <property type="component" value="Unassembled WGS sequence"/>
</dbReference>
<gene>
    <name evidence="1" type="ORF">TTHERM_00283850</name>
</gene>
<evidence type="ECO:0007829" key="3">
    <source>
        <dbReference type="PDB" id="8B6G"/>
    </source>
</evidence>
<evidence type="ECO:0000313" key="1">
    <source>
        <dbReference type="EMBL" id="EAR97996.2"/>
    </source>
</evidence>